<sequence length="124" mass="13842">MSILKYPIGYLERQDFSENGDLVGDLGDKPVFIMIQAGYCGACTDVKPEFQKLANEGIITTMTIQIDGDRDSEKEIADIIQDIYPGVSTIPSFILYTGNERIKYTGQDRSYQGLKNFVLESTTV</sequence>
<evidence type="ECO:0000313" key="2">
    <source>
        <dbReference type="EMBL" id="ATE87131.1"/>
    </source>
</evidence>
<dbReference type="InterPro" id="IPR036249">
    <property type="entry name" value="Thioredoxin-like_sf"/>
</dbReference>
<dbReference type="CDD" id="cd02961">
    <property type="entry name" value="PDI_a_family"/>
    <property type="match status" value="1"/>
</dbReference>
<feature type="domain" description="Thioredoxin" evidence="1">
    <location>
        <begin position="28"/>
        <end position="118"/>
    </location>
</feature>
<dbReference type="Pfam" id="PF00085">
    <property type="entry name" value="Thioredoxin"/>
    <property type="match status" value="1"/>
</dbReference>
<keyword evidence="3" id="KW-1185">Reference proteome</keyword>
<reference evidence="2" key="2">
    <citation type="journal article" date="2017" name="Sci. Rep.">
        <title>Characterization of a new member of Iridoviridae, Shrimp hemocyte iridescent virus (SHIV), found in white leg shrimp (Litopenaeus vannamei).</title>
        <authorList>
            <person name="Qiu L."/>
            <person name="Chen M.M."/>
            <person name="Wan X.Y."/>
            <person name="Li C."/>
            <person name="Zhang Q.L."/>
            <person name="Wang R.Y."/>
            <person name="Cheng D.Y."/>
            <person name="Dong X."/>
            <person name="Yang B."/>
            <person name="Wang X.H."/>
            <person name="Xiang J.H."/>
            <person name="Huang J."/>
        </authorList>
    </citation>
    <scope>NUCLEOTIDE SEQUENCE [LARGE SCALE GENOMIC DNA]</scope>
    <source>
        <strain evidence="2">20141215</strain>
    </source>
</reference>
<accession>A0A291B0X5</accession>
<proteinExistence type="predicted"/>
<dbReference type="InterPro" id="IPR013766">
    <property type="entry name" value="Thioredoxin_domain"/>
</dbReference>
<dbReference type="GeneID" id="65099894"/>
<evidence type="ECO:0000259" key="1">
    <source>
        <dbReference type="Pfam" id="PF00085"/>
    </source>
</evidence>
<protein>
    <submittedName>
        <fullName evidence="2">Thiol reductase thioredoxin</fullName>
    </submittedName>
</protein>
<dbReference type="KEGG" id="vg:65099894"/>
<dbReference type="Proteomes" id="UP000297192">
    <property type="component" value="Segment"/>
</dbReference>
<dbReference type="RefSeq" id="YP_010084874.1">
    <property type="nucleotide sequence ID" value="NC_055165.1"/>
</dbReference>
<reference evidence="2" key="1">
    <citation type="journal article" date="2017" name="Arch. Virol.">
        <title>Complete genome sequence of shrimp hemocyte iridescent virus (SHIV) isolated from white leg shrimp, Litopenaeus vannamei.</title>
        <authorList>
            <person name="Qiu L."/>
            <person name="Chen M.M."/>
            <person name="Wang R.Y."/>
            <person name="Wan X.Y."/>
            <person name="Li C."/>
            <person name="Zhang Q.L."/>
            <person name="Dong X."/>
            <person name="Yang B."/>
            <person name="Xiang J.H."/>
            <person name="Huang J."/>
        </authorList>
    </citation>
    <scope>NUCLEOTIDE SEQUENCE [LARGE SCALE GENOMIC DNA]</scope>
    <source>
        <strain evidence="2">20141215</strain>
    </source>
</reference>
<dbReference type="Gene3D" id="3.40.30.10">
    <property type="entry name" value="Glutaredoxin"/>
    <property type="match status" value="1"/>
</dbReference>
<evidence type="ECO:0000313" key="3">
    <source>
        <dbReference type="Proteomes" id="UP000297192"/>
    </source>
</evidence>
<gene>
    <name evidence="2" type="primary">122L</name>
</gene>
<dbReference type="SUPFAM" id="SSF52833">
    <property type="entry name" value="Thioredoxin-like"/>
    <property type="match status" value="1"/>
</dbReference>
<dbReference type="EMBL" id="MF599468">
    <property type="protein sequence ID" value="ATE87131.1"/>
    <property type="molecule type" value="Genomic_DNA"/>
</dbReference>
<organism evidence="2">
    <name type="scientific">Shrimp hemocyte iridescent virus</name>
    <dbReference type="NCBI Taxonomy" id="2039780"/>
    <lineage>
        <taxon>Viruses</taxon>
        <taxon>Varidnaviria</taxon>
        <taxon>Bamfordvirae</taxon>
        <taxon>Nucleocytoviricota</taxon>
        <taxon>Megaviricetes</taxon>
        <taxon>Pimascovirales</taxon>
        <taxon>Pimascovirales incertae sedis</taxon>
        <taxon>Iridoviridae</taxon>
        <taxon>Betairidovirinae</taxon>
        <taxon>Decapodiridovirus</taxon>
        <taxon>Decapodiridovirus litopenaeus1</taxon>
        <taxon>Decapod iridescent virus 1</taxon>
    </lineage>
</organism>
<name>A0A291B0X5_9VIRU</name>